<proteinExistence type="predicted"/>
<reference evidence="2 4" key="1">
    <citation type="submission" date="2013-02" db="EMBL/GenBank/DDBJ databases">
        <title>The Genome Sequence of Enterococcus moraviensis BAA-383.</title>
        <authorList>
            <consortium name="The Broad Institute Genome Sequencing Platform"/>
            <consortium name="The Broad Institute Genome Sequencing Center for Infectious Disease"/>
            <person name="Earl A.M."/>
            <person name="Gilmore M.S."/>
            <person name="Lebreton F."/>
            <person name="Walker B."/>
            <person name="Young S.K."/>
            <person name="Zeng Q."/>
            <person name="Gargeya S."/>
            <person name="Fitzgerald M."/>
            <person name="Haas B."/>
            <person name="Abouelleil A."/>
            <person name="Alvarado L."/>
            <person name="Arachchi H.M."/>
            <person name="Berlin A.M."/>
            <person name="Chapman S.B."/>
            <person name="Dewar J."/>
            <person name="Goldberg J."/>
            <person name="Griggs A."/>
            <person name="Gujja S."/>
            <person name="Hansen M."/>
            <person name="Howarth C."/>
            <person name="Imamovic A."/>
            <person name="Larimer J."/>
            <person name="McCowan C."/>
            <person name="Murphy C."/>
            <person name="Neiman D."/>
            <person name="Pearson M."/>
            <person name="Priest M."/>
            <person name="Roberts A."/>
            <person name="Saif S."/>
            <person name="Shea T."/>
            <person name="Sisk P."/>
            <person name="Sykes S."/>
            <person name="Wortman J."/>
            <person name="Nusbaum C."/>
            <person name="Birren B."/>
        </authorList>
    </citation>
    <scope>NUCLEOTIDE SEQUENCE [LARGE SCALE GENOMIC DNA]</scope>
    <source>
        <strain evidence="2 4">ATCC BAA-383</strain>
    </source>
</reference>
<protein>
    <recommendedName>
        <fullName evidence="6">DUF998 domain-containing protein</fullName>
    </recommendedName>
</protein>
<accession>R2TIC9</accession>
<evidence type="ECO:0000313" key="2">
    <source>
        <dbReference type="EMBL" id="EOI06958.1"/>
    </source>
</evidence>
<dbReference type="Proteomes" id="UP000014157">
    <property type="component" value="Unassembled WGS sequence"/>
</dbReference>
<dbReference type="AlphaFoldDB" id="R2TIC9"/>
<keyword evidence="1" id="KW-0812">Transmembrane</keyword>
<reference evidence="3 5" key="2">
    <citation type="submission" date="2013-03" db="EMBL/GenBank/DDBJ databases">
        <title>The Genome Sequence of Enterococcus moraviensis BAA-383 (PacBio/Illumina hybrid assembly).</title>
        <authorList>
            <consortium name="The Broad Institute Genomics Platform"/>
            <consortium name="The Broad Institute Genome Sequencing Center for Infectious Disease"/>
            <person name="Earl A."/>
            <person name="Russ C."/>
            <person name="Gilmore M."/>
            <person name="Surin D."/>
            <person name="Walker B."/>
            <person name="Young S."/>
            <person name="Zeng Q."/>
            <person name="Gargeya S."/>
            <person name="Fitzgerald M."/>
            <person name="Haas B."/>
            <person name="Abouelleil A."/>
            <person name="Allen A.W."/>
            <person name="Alvarado L."/>
            <person name="Arachchi H.M."/>
            <person name="Berlin A.M."/>
            <person name="Chapman S.B."/>
            <person name="Gainer-Dewar J."/>
            <person name="Goldberg J."/>
            <person name="Griggs A."/>
            <person name="Gujja S."/>
            <person name="Hansen M."/>
            <person name="Howarth C."/>
            <person name="Imamovic A."/>
            <person name="Ireland A."/>
            <person name="Larimer J."/>
            <person name="McCowan C."/>
            <person name="Murphy C."/>
            <person name="Pearson M."/>
            <person name="Poon T.W."/>
            <person name="Priest M."/>
            <person name="Roberts A."/>
            <person name="Saif S."/>
            <person name="Shea T."/>
            <person name="Sisk P."/>
            <person name="Sykes S."/>
            <person name="Wortman J."/>
            <person name="Nusbaum C."/>
            <person name="Birren B."/>
        </authorList>
    </citation>
    <scope>NUCLEOTIDE SEQUENCE [LARGE SCALE GENOMIC DNA]</scope>
    <source>
        <strain evidence="3 5">ATCC BAA-383</strain>
    </source>
</reference>
<dbReference type="EMBL" id="ASWB01000004">
    <property type="protein sequence ID" value="EOT65300.1"/>
    <property type="molecule type" value="Genomic_DNA"/>
</dbReference>
<evidence type="ECO:0000313" key="3">
    <source>
        <dbReference type="EMBL" id="EOT65300.1"/>
    </source>
</evidence>
<dbReference type="RefSeq" id="WP_010763723.1">
    <property type="nucleotide sequence ID" value="NZ_ASWB01000004.1"/>
</dbReference>
<dbReference type="EMBL" id="AJAS01000002">
    <property type="protein sequence ID" value="EOI06958.1"/>
    <property type="molecule type" value="Genomic_DNA"/>
</dbReference>
<feature type="transmembrane region" description="Helical" evidence="1">
    <location>
        <begin position="119"/>
        <end position="143"/>
    </location>
</feature>
<evidence type="ECO:0000313" key="4">
    <source>
        <dbReference type="Proteomes" id="UP000013781"/>
    </source>
</evidence>
<feature type="transmembrane region" description="Helical" evidence="1">
    <location>
        <begin position="182"/>
        <end position="206"/>
    </location>
</feature>
<evidence type="ECO:0008006" key="6">
    <source>
        <dbReference type="Google" id="ProtNLM"/>
    </source>
</evidence>
<keyword evidence="1" id="KW-0472">Membrane</keyword>
<dbReference type="OrthoDB" id="2067339at2"/>
<dbReference type="PATRIC" id="fig|1158609.3.peg.285"/>
<dbReference type="eggNOG" id="ENOG502ZCAM">
    <property type="taxonomic scope" value="Bacteria"/>
</dbReference>
<feature type="transmembrane region" description="Helical" evidence="1">
    <location>
        <begin position="7"/>
        <end position="30"/>
    </location>
</feature>
<dbReference type="Proteomes" id="UP000013781">
    <property type="component" value="Unassembled WGS sequence"/>
</dbReference>
<sequence length="219" mass="24867">MTILKRYGIHFLLVGAISDFLTPYILGFFYPKMNQGTMVISVFGDVDSPVREAFLVWSVVSGVFFVFAIPAVYQAFSDTSPIIASLLALAIGAYGIGDCIFTGLFSINTEQATWNLSTWIHNIGSGLGYVGFLFFPFILYVFYQKQGQREYSNRYLILSLVSFFFATMYGLARIPVINQFPLLNQIGLCQRVSFIFNYLPIVFFALNQMKHEQVRRVKN</sequence>
<keyword evidence="5" id="KW-1185">Reference proteome</keyword>
<dbReference type="InterPro" id="IPR009339">
    <property type="entry name" value="DUF998"/>
</dbReference>
<feature type="transmembrane region" description="Helical" evidence="1">
    <location>
        <begin position="155"/>
        <end position="176"/>
    </location>
</feature>
<feature type="transmembrane region" description="Helical" evidence="1">
    <location>
        <begin position="54"/>
        <end position="76"/>
    </location>
</feature>
<name>R2TIC9_9ENTE</name>
<gene>
    <name evidence="3" type="ORF">I586_03034</name>
    <name evidence="2" type="ORF">UAY_00300</name>
</gene>
<dbReference type="HOGENOM" id="CLU_111060_0_0_9"/>
<feature type="transmembrane region" description="Helical" evidence="1">
    <location>
        <begin position="83"/>
        <end position="107"/>
    </location>
</feature>
<keyword evidence="1" id="KW-1133">Transmembrane helix</keyword>
<evidence type="ECO:0000256" key="1">
    <source>
        <dbReference type="SAM" id="Phobius"/>
    </source>
</evidence>
<dbReference type="STRING" id="155617.RV09_GL003281"/>
<dbReference type="Pfam" id="PF06197">
    <property type="entry name" value="DUF998"/>
    <property type="match status" value="1"/>
</dbReference>
<evidence type="ECO:0000313" key="5">
    <source>
        <dbReference type="Proteomes" id="UP000014157"/>
    </source>
</evidence>
<organism evidence="2 4">
    <name type="scientific">Enterococcus moraviensis ATCC BAA-383</name>
    <dbReference type="NCBI Taxonomy" id="1158609"/>
    <lineage>
        <taxon>Bacteria</taxon>
        <taxon>Bacillati</taxon>
        <taxon>Bacillota</taxon>
        <taxon>Bacilli</taxon>
        <taxon>Lactobacillales</taxon>
        <taxon>Enterococcaceae</taxon>
        <taxon>Enterococcus</taxon>
    </lineage>
</organism>
<comment type="caution">
    <text evidence="2">The sequence shown here is derived from an EMBL/GenBank/DDBJ whole genome shotgun (WGS) entry which is preliminary data.</text>
</comment>